<name>A0A8W8IKS6_MAGGI</name>
<reference evidence="2" key="1">
    <citation type="submission" date="2022-08" db="UniProtKB">
        <authorList>
            <consortium name="EnsemblMetazoa"/>
        </authorList>
    </citation>
    <scope>IDENTIFICATION</scope>
    <source>
        <strain evidence="2">05x7-T-G4-1.051#20</strain>
    </source>
</reference>
<keyword evidence="1" id="KW-0812">Transmembrane</keyword>
<sequence length="59" mass="6555">MHTSQSNTTVVVAGGGGAAPVVIQQVPERFADKICLNLVISFFFWPWLIVWLCLCIFET</sequence>
<dbReference type="EnsemblMetazoa" id="G14762.13">
    <property type="protein sequence ID" value="G14762.13:cds"/>
    <property type="gene ID" value="G14762"/>
</dbReference>
<proteinExistence type="predicted"/>
<evidence type="ECO:0000256" key="1">
    <source>
        <dbReference type="SAM" id="Phobius"/>
    </source>
</evidence>
<organism evidence="2 3">
    <name type="scientific">Magallana gigas</name>
    <name type="common">Pacific oyster</name>
    <name type="synonym">Crassostrea gigas</name>
    <dbReference type="NCBI Taxonomy" id="29159"/>
    <lineage>
        <taxon>Eukaryota</taxon>
        <taxon>Metazoa</taxon>
        <taxon>Spiralia</taxon>
        <taxon>Lophotrochozoa</taxon>
        <taxon>Mollusca</taxon>
        <taxon>Bivalvia</taxon>
        <taxon>Autobranchia</taxon>
        <taxon>Pteriomorphia</taxon>
        <taxon>Ostreida</taxon>
        <taxon>Ostreoidea</taxon>
        <taxon>Ostreidae</taxon>
        <taxon>Magallana</taxon>
    </lineage>
</organism>
<dbReference type="AlphaFoldDB" id="A0A8W8IKS6"/>
<keyword evidence="1" id="KW-1133">Transmembrane helix</keyword>
<evidence type="ECO:0000313" key="3">
    <source>
        <dbReference type="Proteomes" id="UP000005408"/>
    </source>
</evidence>
<keyword evidence="3" id="KW-1185">Reference proteome</keyword>
<keyword evidence="1" id="KW-0472">Membrane</keyword>
<protein>
    <submittedName>
        <fullName evidence="2">Uncharacterized protein</fullName>
    </submittedName>
</protein>
<accession>A0A8W8IKS6</accession>
<dbReference type="Proteomes" id="UP000005408">
    <property type="component" value="Unassembled WGS sequence"/>
</dbReference>
<evidence type="ECO:0000313" key="2">
    <source>
        <dbReference type="EnsemblMetazoa" id="G14762.13:cds"/>
    </source>
</evidence>
<feature type="transmembrane region" description="Helical" evidence="1">
    <location>
        <begin position="36"/>
        <end position="57"/>
    </location>
</feature>